<evidence type="ECO:0000313" key="2">
    <source>
        <dbReference type="Proteomes" id="UP000008909"/>
    </source>
</evidence>
<dbReference type="Proteomes" id="UP000008909">
    <property type="component" value="Unassembled WGS sequence"/>
</dbReference>
<reference evidence="1" key="1">
    <citation type="journal article" date="2011" name="Genome Biol.">
        <title>The draft genome of the carcinogenic human liver fluke Clonorchis sinensis.</title>
        <authorList>
            <person name="Wang X."/>
            <person name="Chen W."/>
            <person name="Huang Y."/>
            <person name="Sun J."/>
            <person name="Men J."/>
            <person name="Liu H."/>
            <person name="Luo F."/>
            <person name="Guo L."/>
            <person name="Lv X."/>
            <person name="Deng C."/>
            <person name="Zhou C."/>
            <person name="Fan Y."/>
            <person name="Li X."/>
            <person name="Huang L."/>
            <person name="Hu Y."/>
            <person name="Liang C."/>
            <person name="Hu X."/>
            <person name="Xu J."/>
            <person name="Yu X."/>
        </authorList>
    </citation>
    <scope>NUCLEOTIDE SEQUENCE [LARGE SCALE GENOMIC DNA]</scope>
    <source>
        <strain evidence="1">Henan</strain>
    </source>
</reference>
<gene>
    <name evidence="1" type="ORF">CLF_113309</name>
</gene>
<sequence>LLRARVRHGNIRPSHQQFDQGAPRSYRATLRVTFMDSRINTQDRGFHSDFPASRVKWIFCSGADEVVQLKAWTQHVIAPTRYHEGHQPAFLDLIITNERYFIDQVIINAPLEHSDHCVLTFDFICYWARNPEPRTWIPNFCRADFSGMCIFLEQIKLGLVSVVNVYRTIVQKVHEVDAMFVPKSPHAVGSAACHPKRSGTLWKRGLNYFSKS</sequence>
<feature type="non-terminal residue" evidence="1">
    <location>
        <position position="1"/>
    </location>
</feature>
<evidence type="ECO:0008006" key="3">
    <source>
        <dbReference type="Google" id="ProtNLM"/>
    </source>
</evidence>
<keyword evidence="2" id="KW-1185">Reference proteome</keyword>
<organism evidence="1 2">
    <name type="scientific">Clonorchis sinensis</name>
    <name type="common">Chinese liver fluke</name>
    <dbReference type="NCBI Taxonomy" id="79923"/>
    <lineage>
        <taxon>Eukaryota</taxon>
        <taxon>Metazoa</taxon>
        <taxon>Spiralia</taxon>
        <taxon>Lophotrochozoa</taxon>
        <taxon>Platyhelminthes</taxon>
        <taxon>Trematoda</taxon>
        <taxon>Digenea</taxon>
        <taxon>Opisthorchiida</taxon>
        <taxon>Opisthorchiata</taxon>
        <taxon>Opisthorchiidae</taxon>
        <taxon>Clonorchis</taxon>
    </lineage>
</organism>
<accession>H2KVV2</accession>
<dbReference type="EMBL" id="DF145143">
    <property type="protein sequence ID" value="GAA39063.2"/>
    <property type="molecule type" value="Genomic_DNA"/>
</dbReference>
<protein>
    <recommendedName>
        <fullName evidence="3">Endonuclease/exonuclease/phosphatase domain-containing protein</fullName>
    </recommendedName>
</protein>
<dbReference type="AlphaFoldDB" id="H2KVV2"/>
<proteinExistence type="predicted"/>
<evidence type="ECO:0000313" key="1">
    <source>
        <dbReference type="EMBL" id="GAA39063.2"/>
    </source>
</evidence>
<name>H2KVV2_CLOSI</name>